<dbReference type="Gene3D" id="1.10.10.60">
    <property type="entry name" value="Homeodomain-like"/>
    <property type="match status" value="1"/>
</dbReference>
<evidence type="ECO:0000313" key="8">
    <source>
        <dbReference type="Proteomes" id="UP000305539"/>
    </source>
</evidence>
<feature type="domain" description="HTH tetR-type" evidence="6">
    <location>
        <begin position="23"/>
        <end position="83"/>
    </location>
</feature>
<dbReference type="Proteomes" id="UP000305539">
    <property type="component" value="Unassembled WGS sequence"/>
</dbReference>
<evidence type="ECO:0000256" key="1">
    <source>
        <dbReference type="ARBA" id="ARBA00023015"/>
    </source>
</evidence>
<accession>A0A4U1IGI6</accession>
<name>A0A4U1IGI6_9BURK</name>
<evidence type="ECO:0000256" key="2">
    <source>
        <dbReference type="ARBA" id="ARBA00023125"/>
    </source>
</evidence>
<evidence type="ECO:0000256" key="3">
    <source>
        <dbReference type="ARBA" id="ARBA00023163"/>
    </source>
</evidence>
<keyword evidence="2 4" id="KW-0238">DNA-binding</keyword>
<dbReference type="Pfam" id="PF00440">
    <property type="entry name" value="TetR_N"/>
    <property type="match status" value="1"/>
</dbReference>
<dbReference type="PRINTS" id="PR00455">
    <property type="entry name" value="HTHTETR"/>
</dbReference>
<dbReference type="SUPFAM" id="SSF48498">
    <property type="entry name" value="Tetracyclin repressor-like, C-terminal domain"/>
    <property type="match status" value="1"/>
</dbReference>
<reference evidence="7 8" key="1">
    <citation type="submission" date="2019-04" db="EMBL/GenBank/DDBJ databases">
        <title>Trinickia sp. 7GSK02, isolated from subtropical forest soil.</title>
        <authorList>
            <person name="Gao Z.-H."/>
            <person name="Qiu L.-H."/>
        </authorList>
    </citation>
    <scope>NUCLEOTIDE SEQUENCE [LARGE SCALE GENOMIC DNA]</scope>
    <source>
        <strain evidence="7 8">7GSK02</strain>
    </source>
</reference>
<gene>
    <name evidence="7" type="ORF">FAZ69_00765</name>
</gene>
<organism evidence="7 8">
    <name type="scientific">Trinickia terrae</name>
    <dbReference type="NCBI Taxonomy" id="2571161"/>
    <lineage>
        <taxon>Bacteria</taxon>
        <taxon>Pseudomonadati</taxon>
        <taxon>Pseudomonadota</taxon>
        <taxon>Betaproteobacteria</taxon>
        <taxon>Burkholderiales</taxon>
        <taxon>Burkholderiaceae</taxon>
        <taxon>Trinickia</taxon>
    </lineage>
</organism>
<dbReference type="InterPro" id="IPR036271">
    <property type="entry name" value="Tet_transcr_reg_TetR-rel_C_sf"/>
</dbReference>
<keyword evidence="1" id="KW-0805">Transcription regulation</keyword>
<dbReference type="GO" id="GO:0003700">
    <property type="term" value="F:DNA-binding transcription factor activity"/>
    <property type="evidence" value="ECO:0007669"/>
    <property type="project" value="TreeGrafter"/>
</dbReference>
<proteinExistence type="predicted"/>
<dbReference type="InterPro" id="IPR001647">
    <property type="entry name" value="HTH_TetR"/>
</dbReference>
<evidence type="ECO:0000256" key="5">
    <source>
        <dbReference type="SAM" id="MobiDB-lite"/>
    </source>
</evidence>
<sequence>MPRTQSISLPAKQRPRRSDADPSAKSLTVLNAARKIFLTHGFSAATTDMIQREAGVSKSTVYAHYPSKEALFVAVIEAECSASTGAIRGITFHPGKLEETLTAVARAYLSVILSPSALALFRVVIAEAPTFPNLARAFYLAGPHLIQSMVAEYLASAAAAGEVDLSVLGRDTAAAHFVNLVRSEPHMQCLTHPTATPSAAQVDQWIATVVTTFVRAYGAPIA</sequence>
<feature type="DNA-binding region" description="H-T-H motif" evidence="4">
    <location>
        <begin position="46"/>
        <end position="65"/>
    </location>
</feature>
<dbReference type="InterPro" id="IPR050109">
    <property type="entry name" value="HTH-type_TetR-like_transc_reg"/>
</dbReference>
<dbReference type="InterPro" id="IPR009057">
    <property type="entry name" value="Homeodomain-like_sf"/>
</dbReference>
<dbReference type="SUPFAM" id="SSF46689">
    <property type="entry name" value="Homeodomain-like"/>
    <property type="match status" value="1"/>
</dbReference>
<dbReference type="Gene3D" id="1.10.357.10">
    <property type="entry name" value="Tetracycline Repressor, domain 2"/>
    <property type="match status" value="1"/>
</dbReference>
<comment type="caution">
    <text evidence="7">The sequence shown here is derived from an EMBL/GenBank/DDBJ whole genome shotgun (WGS) entry which is preliminary data.</text>
</comment>
<evidence type="ECO:0000313" key="7">
    <source>
        <dbReference type="EMBL" id="TKC92695.1"/>
    </source>
</evidence>
<evidence type="ECO:0000256" key="4">
    <source>
        <dbReference type="PROSITE-ProRule" id="PRU00335"/>
    </source>
</evidence>
<dbReference type="PANTHER" id="PTHR30055">
    <property type="entry name" value="HTH-TYPE TRANSCRIPTIONAL REGULATOR RUTR"/>
    <property type="match status" value="1"/>
</dbReference>
<dbReference type="FunFam" id="1.10.10.60:FF:000141">
    <property type="entry name" value="TetR family transcriptional regulator"/>
    <property type="match status" value="1"/>
</dbReference>
<protein>
    <submittedName>
        <fullName evidence="7">TetR/AcrR family transcriptional regulator</fullName>
    </submittedName>
</protein>
<keyword evidence="8" id="KW-1185">Reference proteome</keyword>
<evidence type="ECO:0000259" key="6">
    <source>
        <dbReference type="PROSITE" id="PS50977"/>
    </source>
</evidence>
<dbReference type="EMBL" id="SWJE01000001">
    <property type="protein sequence ID" value="TKC92695.1"/>
    <property type="molecule type" value="Genomic_DNA"/>
</dbReference>
<keyword evidence="3" id="KW-0804">Transcription</keyword>
<dbReference type="OrthoDB" id="5293507at2"/>
<dbReference type="Pfam" id="PF14246">
    <property type="entry name" value="TetR_C_7"/>
    <property type="match status" value="1"/>
</dbReference>
<dbReference type="PROSITE" id="PS50977">
    <property type="entry name" value="HTH_TETR_2"/>
    <property type="match status" value="1"/>
</dbReference>
<dbReference type="GO" id="GO:0000976">
    <property type="term" value="F:transcription cis-regulatory region binding"/>
    <property type="evidence" value="ECO:0007669"/>
    <property type="project" value="TreeGrafter"/>
</dbReference>
<dbReference type="PANTHER" id="PTHR30055:SF146">
    <property type="entry name" value="HTH-TYPE TRANSCRIPTIONAL DUAL REGULATOR CECR"/>
    <property type="match status" value="1"/>
</dbReference>
<dbReference type="InterPro" id="IPR039536">
    <property type="entry name" value="TetR_C_Proteobacteria"/>
</dbReference>
<dbReference type="AlphaFoldDB" id="A0A4U1IGI6"/>
<feature type="region of interest" description="Disordered" evidence="5">
    <location>
        <begin position="1"/>
        <end position="24"/>
    </location>
</feature>